<evidence type="ECO:0000256" key="2">
    <source>
        <dbReference type="SAM" id="Phobius"/>
    </source>
</evidence>
<feature type="transmembrane region" description="Helical" evidence="2">
    <location>
        <begin position="189"/>
        <end position="208"/>
    </location>
</feature>
<keyword evidence="2" id="KW-0812">Transmembrane</keyword>
<name>A0A423FBP9_9PSED</name>
<evidence type="ECO:0000256" key="1">
    <source>
        <dbReference type="SAM" id="Coils"/>
    </source>
</evidence>
<accession>A0A423FBP9</accession>
<organism evidence="3 4">
    <name type="scientific">Pseudomonas canadensis</name>
    <dbReference type="NCBI Taxonomy" id="915099"/>
    <lineage>
        <taxon>Bacteria</taxon>
        <taxon>Pseudomonadati</taxon>
        <taxon>Pseudomonadota</taxon>
        <taxon>Gammaproteobacteria</taxon>
        <taxon>Pseudomonadales</taxon>
        <taxon>Pseudomonadaceae</taxon>
        <taxon>Pseudomonas</taxon>
    </lineage>
</organism>
<reference evidence="3 4" key="1">
    <citation type="submission" date="2016-10" db="EMBL/GenBank/DDBJ databases">
        <title>Comparative genome analysis of multiple Pseudomonas spp. focuses on biocontrol and plant growth promoting traits.</title>
        <authorList>
            <person name="Tao X.-Y."/>
            <person name="Taylor C.G."/>
        </authorList>
    </citation>
    <scope>NUCLEOTIDE SEQUENCE [LARGE SCALE GENOMIC DNA]</scope>
    <source>
        <strain evidence="3 4">36C8</strain>
    </source>
</reference>
<keyword evidence="2" id="KW-1133">Transmembrane helix</keyword>
<keyword evidence="2" id="KW-0472">Membrane</keyword>
<dbReference type="AlphaFoldDB" id="A0A423FBP9"/>
<evidence type="ECO:0000313" key="3">
    <source>
        <dbReference type="EMBL" id="ROM54078.1"/>
    </source>
</evidence>
<keyword evidence="1" id="KW-0175">Coiled coil</keyword>
<comment type="caution">
    <text evidence="3">The sequence shown here is derived from an EMBL/GenBank/DDBJ whole genome shotgun (WGS) entry which is preliminary data.</text>
</comment>
<sequence length="334" mass="38654">MGDNPEQRETIIAGTNNYILWNELLSKISDHSEYDKTTLFQSFIFISEDEKSKKIRKEILLFKPNQEVLSFITSIKEPKYKRDDLESVNIHAFERRSVLRLSLIEELKKHGDNNTFIESLISSPEILFSTFEGNYETYIRKFSLDKLAQEIEKEKLEALEKINNQLQEHQTKSLAIPGILIGTSLIKEWHFGTATLAFMAVAITALIFRLSIKNRRDSILEICDRTKHIIKIVDAEKLENSNLDQSSARALIEETNKSIITKKQAALRTLNYISKLIAISIIFWCVFLLYSVVPNLFFIIERFYPAALASIAPLANEFIYEIQNIYFHSTQSFK</sequence>
<proteinExistence type="predicted"/>
<evidence type="ECO:0000313" key="4">
    <source>
        <dbReference type="Proteomes" id="UP000283389"/>
    </source>
</evidence>
<dbReference type="EMBL" id="MOAZ01000006">
    <property type="protein sequence ID" value="ROM54078.1"/>
    <property type="molecule type" value="Genomic_DNA"/>
</dbReference>
<feature type="coiled-coil region" evidence="1">
    <location>
        <begin position="144"/>
        <end position="172"/>
    </location>
</feature>
<feature type="transmembrane region" description="Helical" evidence="2">
    <location>
        <begin position="272"/>
        <end position="293"/>
    </location>
</feature>
<protein>
    <submittedName>
        <fullName evidence="3">Uncharacterized protein</fullName>
    </submittedName>
</protein>
<dbReference type="Proteomes" id="UP000283389">
    <property type="component" value="Unassembled WGS sequence"/>
</dbReference>
<gene>
    <name evidence="3" type="ORF">BK649_10685</name>
</gene>